<feature type="compositionally biased region" description="Gly residues" evidence="5">
    <location>
        <begin position="262"/>
        <end position="297"/>
    </location>
</feature>
<dbReference type="InterPro" id="IPR027417">
    <property type="entry name" value="P-loop_NTPase"/>
</dbReference>
<evidence type="ECO:0000256" key="2">
    <source>
        <dbReference type="ARBA" id="ARBA00022692"/>
    </source>
</evidence>
<dbReference type="InterPro" id="IPR039421">
    <property type="entry name" value="Type_1_exporter"/>
</dbReference>
<reference evidence="7 8" key="1">
    <citation type="journal article" date="2017" name="Mol. Biol. Evol.">
        <title>The 4-celled Tetrabaena socialis nuclear genome reveals the essential components for genetic control of cell number at the origin of multicellularity in the volvocine lineage.</title>
        <authorList>
            <person name="Featherston J."/>
            <person name="Arakaki Y."/>
            <person name="Hanschen E.R."/>
            <person name="Ferris P.J."/>
            <person name="Michod R.E."/>
            <person name="Olson B.J.S.C."/>
            <person name="Nozaki H."/>
            <person name="Durand P.M."/>
        </authorList>
    </citation>
    <scope>NUCLEOTIDE SEQUENCE [LARGE SCALE GENOMIC DNA]</scope>
    <source>
        <strain evidence="7 8">NIES-571</strain>
    </source>
</reference>
<evidence type="ECO:0000256" key="4">
    <source>
        <dbReference type="ARBA" id="ARBA00023136"/>
    </source>
</evidence>
<dbReference type="PANTHER" id="PTHR24221:SF654">
    <property type="entry name" value="ATP-BINDING CASSETTE SUB-FAMILY B MEMBER 6"/>
    <property type="match status" value="1"/>
</dbReference>
<protein>
    <submittedName>
        <fullName evidence="7">ABC transporter B family member 4</fullName>
    </submittedName>
</protein>
<dbReference type="GO" id="GO:0042626">
    <property type="term" value="F:ATPase-coupled transmembrane transporter activity"/>
    <property type="evidence" value="ECO:0007669"/>
    <property type="project" value="TreeGrafter"/>
</dbReference>
<keyword evidence="2" id="KW-0812">Transmembrane</keyword>
<keyword evidence="4" id="KW-0472">Membrane</keyword>
<dbReference type="SUPFAM" id="SSF52540">
    <property type="entry name" value="P-loop containing nucleoside triphosphate hydrolases"/>
    <property type="match status" value="1"/>
</dbReference>
<comment type="subcellular location">
    <subcellularLocation>
        <location evidence="1">Membrane</location>
        <topology evidence="1">Multi-pass membrane protein</topology>
    </subcellularLocation>
</comment>
<dbReference type="OrthoDB" id="6500128at2759"/>
<feature type="compositionally biased region" description="Low complexity" evidence="5">
    <location>
        <begin position="156"/>
        <end position="186"/>
    </location>
</feature>
<evidence type="ECO:0000256" key="3">
    <source>
        <dbReference type="ARBA" id="ARBA00022989"/>
    </source>
</evidence>
<dbReference type="GO" id="GO:0005524">
    <property type="term" value="F:ATP binding"/>
    <property type="evidence" value="ECO:0007669"/>
    <property type="project" value="InterPro"/>
</dbReference>
<dbReference type="AlphaFoldDB" id="A0A2J8ADR2"/>
<feature type="region of interest" description="Disordered" evidence="5">
    <location>
        <begin position="257"/>
        <end position="307"/>
    </location>
</feature>
<gene>
    <name evidence="7" type="ORF">TSOC_002597</name>
</gene>
<comment type="caution">
    <text evidence="7">The sequence shown here is derived from an EMBL/GenBank/DDBJ whole genome shotgun (WGS) entry which is preliminary data.</text>
</comment>
<dbReference type="GO" id="GO:0016020">
    <property type="term" value="C:membrane"/>
    <property type="evidence" value="ECO:0007669"/>
    <property type="project" value="UniProtKB-SubCell"/>
</dbReference>
<dbReference type="Gene3D" id="3.40.50.300">
    <property type="entry name" value="P-loop containing nucleotide triphosphate hydrolases"/>
    <property type="match status" value="1"/>
</dbReference>
<sequence length="307" mass="29725">MLLPFVTLIPPPPTPRAEGVSARVLTVGDAVLFLSLMAQLYGPLNFFGSYYRTIQQYMVHEAAKLACIHDTIVNRFPKGYETIVGERGLRLSGGEKQRVAFARALLKNPSILVLDEATSALDTITEKKIQDEAGLASTGPSSLRGSVVDLTQLAASSASPAPGPSPATLAATGANGAPSGSSASASGSGGSAVGGSVEAGAIVAAAAPAPWEQQAGAQQQAQEPEPAAAISGATAGAVPSALGAEAAEADAADVAGSAAGDAAGGGRGLGEDVGAGGAGASGAAGDGGGAAKGAGGKGKGKGRKGRN</sequence>
<dbReference type="GO" id="GO:0016887">
    <property type="term" value="F:ATP hydrolysis activity"/>
    <property type="evidence" value="ECO:0007669"/>
    <property type="project" value="InterPro"/>
</dbReference>
<evidence type="ECO:0000256" key="1">
    <source>
        <dbReference type="ARBA" id="ARBA00004141"/>
    </source>
</evidence>
<feature type="domain" description="ABC transporter" evidence="6">
    <location>
        <begin position="75"/>
        <end position="119"/>
    </location>
</feature>
<feature type="region of interest" description="Disordered" evidence="5">
    <location>
        <begin position="211"/>
        <end position="230"/>
    </location>
</feature>
<dbReference type="PANTHER" id="PTHR24221">
    <property type="entry name" value="ATP-BINDING CASSETTE SUB-FAMILY B"/>
    <property type="match status" value="1"/>
</dbReference>
<organism evidence="7 8">
    <name type="scientific">Tetrabaena socialis</name>
    <dbReference type="NCBI Taxonomy" id="47790"/>
    <lineage>
        <taxon>Eukaryota</taxon>
        <taxon>Viridiplantae</taxon>
        <taxon>Chlorophyta</taxon>
        <taxon>core chlorophytes</taxon>
        <taxon>Chlorophyceae</taxon>
        <taxon>CS clade</taxon>
        <taxon>Chlamydomonadales</taxon>
        <taxon>Tetrabaenaceae</taxon>
        <taxon>Tetrabaena</taxon>
    </lineage>
</organism>
<dbReference type="InterPro" id="IPR003439">
    <property type="entry name" value="ABC_transporter-like_ATP-bd"/>
</dbReference>
<evidence type="ECO:0000313" key="8">
    <source>
        <dbReference type="Proteomes" id="UP000236333"/>
    </source>
</evidence>
<accession>A0A2J8ADR2</accession>
<name>A0A2J8ADR2_9CHLO</name>
<keyword evidence="8" id="KW-1185">Reference proteome</keyword>
<dbReference type="Proteomes" id="UP000236333">
    <property type="component" value="Unassembled WGS sequence"/>
</dbReference>
<dbReference type="Pfam" id="PF00005">
    <property type="entry name" value="ABC_tran"/>
    <property type="match status" value="1"/>
</dbReference>
<dbReference type="InterPro" id="IPR017871">
    <property type="entry name" value="ABC_transporter-like_CS"/>
</dbReference>
<evidence type="ECO:0000256" key="5">
    <source>
        <dbReference type="SAM" id="MobiDB-lite"/>
    </source>
</evidence>
<dbReference type="PROSITE" id="PS00211">
    <property type="entry name" value="ABC_TRANSPORTER_1"/>
    <property type="match status" value="1"/>
</dbReference>
<keyword evidence="3" id="KW-1133">Transmembrane helix</keyword>
<evidence type="ECO:0000313" key="7">
    <source>
        <dbReference type="EMBL" id="PNH10659.1"/>
    </source>
</evidence>
<evidence type="ECO:0000259" key="6">
    <source>
        <dbReference type="Pfam" id="PF00005"/>
    </source>
</evidence>
<feature type="region of interest" description="Disordered" evidence="5">
    <location>
        <begin position="156"/>
        <end position="191"/>
    </location>
</feature>
<proteinExistence type="predicted"/>
<feature type="compositionally biased region" description="Basic residues" evidence="5">
    <location>
        <begin position="298"/>
        <end position="307"/>
    </location>
</feature>
<dbReference type="InterPro" id="IPR036640">
    <property type="entry name" value="ABC1_TM_sf"/>
</dbReference>
<dbReference type="SUPFAM" id="SSF90123">
    <property type="entry name" value="ABC transporter transmembrane region"/>
    <property type="match status" value="1"/>
</dbReference>
<dbReference type="EMBL" id="PGGS01000050">
    <property type="protein sequence ID" value="PNH10659.1"/>
    <property type="molecule type" value="Genomic_DNA"/>
</dbReference>